<feature type="domain" description="PKD" evidence="1">
    <location>
        <begin position="1325"/>
        <end position="1404"/>
    </location>
</feature>
<dbReference type="Pfam" id="PF18962">
    <property type="entry name" value="Por_Secre_tail"/>
    <property type="match status" value="1"/>
</dbReference>
<protein>
    <submittedName>
        <fullName evidence="2">Putative secreted protein (Por secretion system target)</fullName>
    </submittedName>
</protein>
<dbReference type="InterPro" id="IPR013783">
    <property type="entry name" value="Ig-like_fold"/>
</dbReference>
<evidence type="ECO:0000313" key="3">
    <source>
        <dbReference type="Proteomes" id="UP000237662"/>
    </source>
</evidence>
<dbReference type="Gene3D" id="2.60.120.260">
    <property type="entry name" value="Galactose-binding domain-like"/>
    <property type="match status" value="4"/>
</dbReference>
<dbReference type="RefSeq" id="WP_211295188.1">
    <property type="nucleotide sequence ID" value="NZ_PTJC01000005.1"/>
</dbReference>
<evidence type="ECO:0000313" key="2">
    <source>
        <dbReference type="EMBL" id="PPK88466.1"/>
    </source>
</evidence>
<evidence type="ECO:0000259" key="1">
    <source>
        <dbReference type="PROSITE" id="PS50093"/>
    </source>
</evidence>
<dbReference type="InterPro" id="IPR022409">
    <property type="entry name" value="PKD/Chitinase_dom"/>
</dbReference>
<dbReference type="InterPro" id="IPR000601">
    <property type="entry name" value="PKD_dom"/>
</dbReference>
<dbReference type="Proteomes" id="UP000237662">
    <property type="component" value="Unassembled WGS sequence"/>
</dbReference>
<dbReference type="PROSITE" id="PS50093">
    <property type="entry name" value="PKD"/>
    <property type="match status" value="1"/>
</dbReference>
<reference evidence="2 3" key="1">
    <citation type="submission" date="2018-02" db="EMBL/GenBank/DDBJ databases">
        <title>Genomic Encyclopedia of Archaeal and Bacterial Type Strains, Phase II (KMG-II): from individual species to whole genera.</title>
        <authorList>
            <person name="Goeker M."/>
        </authorList>
    </citation>
    <scope>NUCLEOTIDE SEQUENCE [LARGE SCALE GENOMIC DNA]</scope>
    <source>
        <strain evidence="2 3">DSM 29526</strain>
    </source>
</reference>
<dbReference type="GO" id="GO:0030246">
    <property type="term" value="F:carbohydrate binding"/>
    <property type="evidence" value="ECO:0007669"/>
    <property type="project" value="InterPro"/>
</dbReference>
<gene>
    <name evidence="2" type="ORF">CLV84_1434</name>
</gene>
<dbReference type="SUPFAM" id="SSF49384">
    <property type="entry name" value="Carbohydrate-binding domain"/>
    <property type="match status" value="1"/>
</dbReference>
<dbReference type="InterPro" id="IPR026444">
    <property type="entry name" value="Secre_tail"/>
</dbReference>
<dbReference type="Gene3D" id="2.60.40.10">
    <property type="entry name" value="Immunoglobulins"/>
    <property type="match status" value="2"/>
</dbReference>
<accession>A0A2S6IAF0</accession>
<dbReference type="CDD" id="cd08547">
    <property type="entry name" value="Type_II_cohesin"/>
    <property type="match status" value="1"/>
</dbReference>
<dbReference type="InterPro" id="IPR021655">
    <property type="entry name" value="Put_metal-bd"/>
</dbReference>
<proteinExistence type="predicted"/>
<dbReference type="Gene3D" id="2.60.40.680">
    <property type="match status" value="1"/>
</dbReference>
<sequence>MRHHAYALQISPFVRTLRQLPERLVWIALVCFLGYQPLVGQDIVISPDNPEVTDDLPAEITLTVEVSNSPELIDAASLSIQFDPALVQVVDVAPLSGYFEIVDPLIDNGLGTLVYDIGRFTGFLSGSFPLATITFRAIAEGDAVISFLSSEPYPTVLASVGVNVLQSAVGTTIAIGPPDVECTVNANVSGEPKQIDCATGSVTLNGQASTGTYLWSGPDNFSATVANPTVTLPGVYTLTSTTPGCAATSSVTVLEAEPKLTYYADADGDGFGDPDASVLLCAPQSGFVTNALDCDDGDDSVYPNAPEVCDGIDNDCNGSVDDGLPTFTYYADVDQDGLGDPNSPLEDCTQPAGYVANAQDCDDTDATIGGETTFYADADSDGYGDPGNTLTACTAPAGYVSNAGDCDDTNGTVYPGAPELCDGIDNDCDGSTDEGVTTAVFYADADNDGLGDPNSSIEDCAQPAGYVTNDDDCDDTDATIGGETTFYADADSDGYGDPGNTLTACTAPAGYVSTAGDCDDTNGTVYPGAPELCDGIDNDCDGSTDEGLNTAVFYADADNDGLGDPNSSIEDCTQPAGYVTNNDDCDDTDAAIGGESTFYADTDRDGYGNEATTVLACTAPEGYVAQAGDCDDNNDTVYPGAPELCDGLDNDCNGSVDDGVTTTVFYADTDGDGLGDPNSSVESCSVPPGYVNNARDCDDTDATIGEASVFYADRDGDGFGDPNIRQTACTAPQGYVAQAGDCDDTNAVVYPGAPELCDDLDNDCNGSVDDGLPTSTYYADADNDGLGDPGQSIERCSQPAGYVDNPDDCDDSDAAIGEPSLFYLDTDRDGYGTAASAVLACVPPSGYVAVAGDCDDNNDTIYPGAPELCDGLDNDCNNAVDDGVTTTVFYADVDGDGLGDPDNFLEDCSLPGGYVTNDDDCDDTDASVGAGATFYADTDGDGFGNPSFTVTACTAPQGYVAYGGDCDDTEATVYPGAPEICDGLDNNCDGRADEGVSCSGKTTYWLEAECAAVGDAWTIMSGAEASNGSYVKVNSGRNATNTPPADVPANRVRFTISDVVPGTFNLFARIGAPSGTEDSFWVRVNGGSWYQWSKGLIRTSGTELAWNAYPGDQPVLTAGSNTIDIAYRENGALLDKLYLAQSGTLPNGVGSPASNCTQTPTTESTFWLEAECGDLGSEWTIGYDAAAANGQYAVVKNRNSLGAAPADVPANRIRFSIPNAEAGDYDLYARVNAPSTGDDSYWVRVNGGSWYKWNGDIQTKVGFAWNPYSGPQVILLEGANTIDFAYREDGTQLDKLYLSKSAATPNGIGEGASNCGGTPPVNQLPVAVASAIPESGDSPLTVQLSSAGSYDPDGTIVSYTWTWDGGSITGADPVVVFTAGDYDLTLTVTDDDGATATDAITITVADPQAAESTFWLEAECATLGSKWTIVDDATASNGAYAVVRNGNATSAPPADIPDNRIRFSLTNAEAGSYYLFARVKAPSTGDDSFWVRVNGGSWYRWNGDFQTKVGFVWNAYTGPQVTLTEGANTIDFAYREDGTQLDKLYVSKSATEPAGAGEMASNCGPKPPTATAAWLEAECAEVGSGWTLRTTNAASGGQSVVWTGMASMATPPADLPENRIRFTAYNMEPGDYTMFARIQAPNRDSDSYWVRVNGGTWYKWSTQIQKGSAYYWNEYPDGLLALTAGTNTIDFAYREANGALDKLHLDLDPAAPAGMGDPASNCTEIFSQKVDRPEFAKDVSRAAVTELKLFPNPVADQLNLSLGSDYRGSVDVLLTDATGRTVRTLRVDKLGQELRQELQVGMLPPGVYRLRVIEGESQSVQPFIKL</sequence>
<organism evidence="2 3">
    <name type="scientific">Neolewinella xylanilytica</name>
    <dbReference type="NCBI Taxonomy" id="1514080"/>
    <lineage>
        <taxon>Bacteria</taxon>
        <taxon>Pseudomonadati</taxon>
        <taxon>Bacteroidota</taxon>
        <taxon>Saprospiria</taxon>
        <taxon>Saprospirales</taxon>
        <taxon>Lewinellaceae</taxon>
        <taxon>Neolewinella</taxon>
    </lineage>
</organism>
<dbReference type="InterPro" id="IPR008965">
    <property type="entry name" value="CBM2/CBM3_carb-bd_dom_sf"/>
</dbReference>
<dbReference type="EMBL" id="PTJC01000005">
    <property type="protein sequence ID" value="PPK88466.1"/>
    <property type="molecule type" value="Genomic_DNA"/>
</dbReference>
<name>A0A2S6IAF0_9BACT</name>
<dbReference type="CDD" id="cd02795">
    <property type="entry name" value="CBM6-CBM35-CBM36_like"/>
    <property type="match status" value="2"/>
</dbReference>
<dbReference type="Pfam" id="PF18911">
    <property type="entry name" value="PKD_4"/>
    <property type="match status" value="1"/>
</dbReference>
<dbReference type="Pfam" id="PF11617">
    <property type="entry name" value="Cu-binding_MopE"/>
    <property type="match status" value="13"/>
</dbReference>
<dbReference type="SUPFAM" id="SSF49299">
    <property type="entry name" value="PKD domain"/>
    <property type="match status" value="1"/>
</dbReference>
<comment type="caution">
    <text evidence="2">The sequence shown here is derived from an EMBL/GenBank/DDBJ whole genome shotgun (WGS) entry which is preliminary data.</text>
</comment>
<dbReference type="CDD" id="cd00146">
    <property type="entry name" value="PKD"/>
    <property type="match status" value="1"/>
</dbReference>
<dbReference type="SMART" id="SM00089">
    <property type="entry name" value="PKD"/>
    <property type="match status" value="1"/>
</dbReference>
<dbReference type="InterPro" id="IPR035986">
    <property type="entry name" value="PKD_dom_sf"/>
</dbReference>
<keyword evidence="3" id="KW-1185">Reference proteome</keyword>